<evidence type="ECO:0000313" key="2">
    <source>
        <dbReference type="EMBL" id="TLE06242.1"/>
    </source>
</evidence>
<dbReference type="Proteomes" id="UP000029870">
    <property type="component" value="Unassembled WGS sequence"/>
</dbReference>
<feature type="transmembrane region" description="Helical" evidence="1">
    <location>
        <begin position="70"/>
        <end position="85"/>
    </location>
</feature>
<comment type="caution">
    <text evidence="2">The sequence shown here is derived from an EMBL/GenBank/DDBJ whole genome shotgun (WGS) entry which is preliminary data.</text>
</comment>
<dbReference type="RefSeq" id="WP_138160727.1">
    <property type="nucleotide sequence ID" value="NZ_JAERIZ010000001.1"/>
</dbReference>
<dbReference type="EMBL" id="JRPH02000002">
    <property type="protein sequence ID" value="TLE06242.1"/>
    <property type="molecule type" value="Genomic_DNA"/>
</dbReference>
<dbReference type="GeneID" id="60657903"/>
<evidence type="ECO:0000256" key="1">
    <source>
        <dbReference type="SAM" id="Phobius"/>
    </source>
</evidence>
<keyword evidence="1" id="KW-0812">Transmembrane</keyword>
<name>A0A6D2CKX3_9HELI</name>
<protein>
    <submittedName>
        <fullName evidence="2">Uncharacterized protein</fullName>
    </submittedName>
</protein>
<gene>
    <name evidence="2" type="ORF">LS77_000720</name>
</gene>
<proteinExistence type="predicted"/>
<sequence length="86" mass="10123">MKRGLESQWKIHYISGLFYKHKVEYKYEMLCNAFGFNKNEVIPTMLRIPLILVVIVAVSVSLLIHLQFRFIVLLCVVVAFILTYIF</sequence>
<keyword evidence="1" id="KW-1133">Transmembrane helix</keyword>
<organism evidence="2 3">
    <name type="scientific">Helicobacter bilis</name>
    <dbReference type="NCBI Taxonomy" id="37372"/>
    <lineage>
        <taxon>Bacteria</taxon>
        <taxon>Pseudomonadati</taxon>
        <taxon>Campylobacterota</taxon>
        <taxon>Epsilonproteobacteria</taxon>
        <taxon>Campylobacterales</taxon>
        <taxon>Helicobacteraceae</taxon>
        <taxon>Helicobacter</taxon>
    </lineage>
</organism>
<feature type="transmembrane region" description="Helical" evidence="1">
    <location>
        <begin position="46"/>
        <end position="64"/>
    </location>
</feature>
<evidence type="ECO:0000313" key="3">
    <source>
        <dbReference type="Proteomes" id="UP000029870"/>
    </source>
</evidence>
<reference evidence="2 3" key="1">
    <citation type="journal article" date="2014" name="Genome Announc.">
        <title>Draft genome sequences of eight enterohepatic helicobacter species isolated from both laboratory and wild rodents.</title>
        <authorList>
            <person name="Sheh A."/>
            <person name="Shen Z."/>
            <person name="Fox J.G."/>
        </authorList>
    </citation>
    <scope>NUCLEOTIDE SEQUENCE [LARGE SCALE GENOMIC DNA]</scope>
    <source>
        <strain evidence="2 3">Missouri</strain>
    </source>
</reference>
<keyword evidence="1" id="KW-0472">Membrane</keyword>
<dbReference type="AlphaFoldDB" id="A0A6D2CKX3"/>
<accession>A0A6D2CKX3</accession>